<dbReference type="PANTHER" id="PTHR30055">
    <property type="entry name" value="HTH-TYPE TRANSCRIPTIONAL REGULATOR RUTR"/>
    <property type="match status" value="1"/>
</dbReference>
<dbReference type="GO" id="GO:0000976">
    <property type="term" value="F:transcription cis-regulatory region binding"/>
    <property type="evidence" value="ECO:0007669"/>
    <property type="project" value="TreeGrafter"/>
</dbReference>
<dbReference type="SUPFAM" id="SSF48498">
    <property type="entry name" value="Tetracyclin repressor-like, C-terminal domain"/>
    <property type="match status" value="1"/>
</dbReference>
<dbReference type="SUPFAM" id="SSF46689">
    <property type="entry name" value="Homeodomain-like"/>
    <property type="match status" value="1"/>
</dbReference>
<dbReference type="PANTHER" id="PTHR30055:SF219">
    <property type="entry name" value="TRANSCRIPTIONAL REGULATORY PROTEIN"/>
    <property type="match status" value="1"/>
</dbReference>
<name>A0A7W7WGE1_9ACTN</name>
<dbReference type="InterPro" id="IPR041583">
    <property type="entry name" value="TetR_C_31"/>
</dbReference>
<proteinExistence type="predicted"/>
<dbReference type="RefSeq" id="WP_184912964.1">
    <property type="nucleotide sequence ID" value="NZ_JACHJR010000001.1"/>
</dbReference>
<dbReference type="Pfam" id="PF17940">
    <property type="entry name" value="TetR_C_31"/>
    <property type="match status" value="1"/>
</dbReference>
<dbReference type="Proteomes" id="UP000573327">
    <property type="component" value="Unassembled WGS sequence"/>
</dbReference>
<evidence type="ECO:0000256" key="1">
    <source>
        <dbReference type="ARBA" id="ARBA00023125"/>
    </source>
</evidence>
<dbReference type="InterPro" id="IPR001647">
    <property type="entry name" value="HTH_TetR"/>
</dbReference>
<evidence type="ECO:0000313" key="4">
    <source>
        <dbReference type="EMBL" id="MBB4946126.1"/>
    </source>
</evidence>
<dbReference type="InterPro" id="IPR009057">
    <property type="entry name" value="Homeodomain-like_sf"/>
</dbReference>
<evidence type="ECO:0000256" key="2">
    <source>
        <dbReference type="PROSITE-ProRule" id="PRU00335"/>
    </source>
</evidence>
<dbReference type="GO" id="GO:0003700">
    <property type="term" value="F:DNA-binding transcription factor activity"/>
    <property type="evidence" value="ECO:0007669"/>
    <property type="project" value="TreeGrafter"/>
</dbReference>
<feature type="DNA-binding region" description="H-T-H motif" evidence="2">
    <location>
        <begin position="24"/>
        <end position="43"/>
    </location>
</feature>
<keyword evidence="5" id="KW-1185">Reference proteome</keyword>
<evidence type="ECO:0000313" key="5">
    <source>
        <dbReference type="Proteomes" id="UP000573327"/>
    </source>
</evidence>
<sequence length="206" mass="22508">MGHREDLLEGAKRCLIEKGYGRTTTRDIVAASGANLASIGYHYGSKEALLNAALLEALDDTGGEYQPTSVEDPRPGADPLERFEAAWAQIVEKYTTRRQLLLASFEVFAQVDRVPELRAALADGIQQGRESMAELFQSIAGDSAEPLDEERQNAIGSFYQALATGVMAQLLVDPDRAPSARDLTLALRTMVNWHTALLPEPQPVQI</sequence>
<accession>A0A7W7WGE1</accession>
<reference evidence="4 5" key="1">
    <citation type="submission" date="2020-08" db="EMBL/GenBank/DDBJ databases">
        <title>Sequencing the genomes of 1000 actinobacteria strains.</title>
        <authorList>
            <person name="Klenk H.-P."/>
        </authorList>
    </citation>
    <scope>NUCLEOTIDE SEQUENCE [LARGE SCALE GENOMIC DNA]</scope>
    <source>
        <strain evidence="4 5">DSM 44786</strain>
    </source>
</reference>
<dbReference type="Pfam" id="PF00440">
    <property type="entry name" value="TetR_N"/>
    <property type="match status" value="1"/>
</dbReference>
<gene>
    <name evidence="4" type="ORF">F4556_001661</name>
</gene>
<dbReference type="PRINTS" id="PR00455">
    <property type="entry name" value="HTHTETR"/>
</dbReference>
<dbReference type="InterPro" id="IPR050109">
    <property type="entry name" value="HTH-type_TetR-like_transc_reg"/>
</dbReference>
<dbReference type="InterPro" id="IPR036271">
    <property type="entry name" value="Tet_transcr_reg_TetR-rel_C_sf"/>
</dbReference>
<organism evidence="4 5">
    <name type="scientific">Kitasatospora gansuensis</name>
    <dbReference type="NCBI Taxonomy" id="258050"/>
    <lineage>
        <taxon>Bacteria</taxon>
        <taxon>Bacillati</taxon>
        <taxon>Actinomycetota</taxon>
        <taxon>Actinomycetes</taxon>
        <taxon>Kitasatosporales</taxon>
        <taxon>Streptomycetaceae</taxon>
        <taxon>Kitasatospora</taxon>
    </lineage>
</organism>
<comment type="caution">
    <text evidence="4">The sequence shown here is derived from an EMBL/GenBank/DDBJ whole genome shotgun (WGS) entry which is preliminary data.</text>
</comment>
<dbReference type="Gene3D" id="1.10.357.10">
    <property type="entry name" value="Tetracycline Repressor, domain 2"/>
    <property type="match status" value="1"/>
</dbReference>
<dbReference type="PROSITE" id="PS50977">
    <property type="entry name" value="HTH_TETR_2"/>
    <property type="match status" value="1"/>
</dbReference>
<dbReference type="EMBL" id="JACHJR010000001">
    <property type="protein sequence ID" value="MBB4946126.1"/>
    <property type="molecule type" value="Genomic_DNA"/>
</dbReference>
<protein>
    <submittedName>
        <fullName evidence="4">AcrR family transcriptional regulator</fullName>
    </submittedName>
</protein>
<evidence type="ECO:0000259" key="3">
    <source>
        <dbReference type="PROSITE" id="PS50977"/>
    </source>
</evidence>
<keyword evidence="1 2" id="KW-0238">DNA-binding</keyword>
<feature type="domain" description="HTH tetR-type" evidence="3">
    <location>
        <begin position="1"/>
        <end position="61"/>
    </location>
</feature>
<dbReference type="AlphaFoldDB" id="A0A7W7WGE1"/>